<evidence type="ECO:0000256" key="1">
    <source>
        <dbReference type="SAM" id="MobiDB-lite"/>
    </source>
</evidence>
<organism evidence="2 3">
    <name type="scientific">Perkinsus chesapeaki</name>
    <name type="common">Clam parasite</name>
    <name type="synonym">Perkinsus andrewsi</name>
    <dbReference type="NCBI Taxonomy" id="330153"/>
    <lineage>
        <taxon>Eukaryota</taxon>
        <taxon>Sar</taxon>
        <taxon>Alveolata</taxon>
        <taxon>Perkinsozoa</taxon>
        <taxon>Perkinsea</taxon>
        <taxon>Perkinsida</taxon>
        <taxon>Perkinsidae</taxon>
        <taxon>Perkinsus</taxon>
    </lineage>
</organism>
<feature type="compositionally biased region" description="Basic and acidic residues" evidence="1">
    <location>
        <begin position="132"/>
        <end position="144"/>
    </location>
</feature>
<dbReference type="EMBL" id="JAAPAO010000141">
    <property type="protein sequence ID" value="KAF4671098.1"/>
    <property type="molecule type" value="Genomic_DNA"/>
</dbReference>
<protein>
    <submittedName>
        <fullName evidence="2">Uncharacterized protein</fullName>
    </submittedName>
</protein>
<feature type="compositionally biased region" description="Basic and acidic residues" evidence="1">
    <location>
        <begin position="282"/>
        <end position="310"/>
    </location>
</feature>
<gene>
    <name evidence="2" type="ORF">FOL47_001688</name>
</gene>
<feature type="region of interest" description="Disordered" evidence="1">
    <location>
        <begin position="281"/>
        <end position="331"/>
    </location>
</feature>
<feature type="compositionally biased region" description="Polar residues" evidence="1">
    <location>
        <begin position="97"/>
        <end position="107"/>
    </location>
</feature>
<dbReference type="OrthoDB" id="435900at2759"/>
<feature type="region of interest" description="Disordered" evidence="1">
    <location>
        <begin position="485"/>
        <end position="507"/>
    </location>
</feature>
<feature type="compositionally biased region" description="Basic and acidic residues" evidence="1">
    <location>
        <begin position="489"/>
        <end position="500"/>
    </location>
</feature>
<dbReference type="AlphaFoldDB" id="A0A7J6MHP6"/>
<evidence type="ECO:0000313" key="2">
    <source>
        <dbReference type="EMBL" id="KAF4671098.1"/>
    </source>
</evidence>
<accession>A0A7J6MHP6</accession>
<dbReference type="Proteomes" id="UP000591131">
    <property type="component" value="Unassembled WGS sequence"/>
</dbReference>
<evidence type="ECO:0000313" key="3">
    <source>
        <dbReference type="Proteomes" id="UP000591131"/>
    </source>
</evidence>
<feature type="region of interest" description="Disordered" evidence="1">
    <location>
        <begin position="171"/>
        <end position="206"/>
    </location>
</feature>
<comment type="caution">
    <text evidence="2">The sequence shown here is derived from an EMBL/GenBank/DDBJ whole genome shotgun (WGS) entry which is preliminary data.</text>
</comment>
<name>A0A7J6MHP6_PERCH</name>
<feature type="region of interest" description="Disordered" evidence="1">
    <location>
        <begin position="77"/>
        <end position="144"/>
    </location>
</feature>
<reference evidence="2 3" key="1">
    <citation type="submission" date="2020-04" db="EMBL/GenBank/DDBJ databases">
        <title>Perkinsus chesapeaki whole genome sequence.</title>
        <authorList>
            <person name="Bogema D.R."/>
        </authorList>
    </citation>
    <scope>NUCLEOTIDE SEQUENCE [LARGE SCALE GENOMIC DNA]</scope>
    <source>
        <strain evidence="2">ATCC PRA-425</strain>
    </source>
</reference>
<proteinExistence type="predicted"/>
<sequence length="534" mass="57413">MILSINDEAIDSPIAIRTTSEGTAIVFQISSLLTWLLRILIPIVVTALYLKFTNHGRVDDRRRRDVPQGDYLNVTTVSPAQPRPFGSPTRRKIIPPTASSRCSSRASPVTRGVYPATSKPARQEANQSLAASKDERRNDKVLGKEDMLKGVGEVTKCPVELEGLGISSQAEVASRDVTSKSDASGSTPPPGFEPAKETPVDGNEMSFTTKNENARRALETAIEQFPTEAANVCQEVLQSLTMEGVVIEPQTYEAMIRAAEVSGDSELAGVLFNGVSMLVGGDSRKGDEQQPARGKDDESSTIKSDGKSEEAAAACRGPVVGSQSPPGLSTAAATPLTLVPQQEGKNQTPPQMQLNAKAPEFVPSGGYGTAPTTRFLDSLMDHRRAVAAARYYQNQFAAARYMGGLAAMAKAQMQAVQLAQAQGSYIGRNYPSAPGMPTIEGDTLGDWAAARAEEEAQVQMRVKKMLEEKNERSQKDPSMKVIADSSRVGGDKMNNKDVKCSKNTTDGSERIPVKISVDELKQADAQRRKELLGI</sequence>
<keyword evidence="3" id="KW-1185">Reference proteome</keyword>